<feature type="domain" description="Far11/STRP C-terminal" evidence="3">
    <location>
        <begin position="994"/>
        <end position="1500"/>
    </location>
</feature>
<feature type="region of interest" description="Disordered" evidence="1">
    <location>
        <begin position="1059"/>
        <end position="1084"/>
    </location>
</feature>
<dbReference type="InterPro" id="IPR018555">
    <property type="entry name" value="C630.06c-like"/>
</dbReference>
<evidence type="ECO:0000259" key="2">
    <source>
        <dbReference type="SMART" id="SM01292"/>
    </source>
</evidence>
<feature type="region of interest" description="Disordered" evidence="1">
    <location>
        <begin position="406"/>
        <end position="550"/>
    </location>
</feature>
<reference evidence="5 6" key="2">
    <citation type="journal article" date="2016" name="Front. Microbiol.">
        <title>Genome and transcriptome sequences reveal the specific parasitism of the nematophagous Purpureocillium lilacinum 36-1.</title>
        <authorList>
            <person name="Xie J."/>
            <person name="Li S."/>
            <person name="Mo C."/>
            <person name="Xiao X."/>
            <person name="Peng D."/>
            <person name="Wang G."/>
            <person name="Xiao Y."/>
        </authorList>
    </citation>
    <scope>NUCLEOTIDE SEQUENCE [LARGE SCALE GENOMIC DNA]</scope>
    <source>
        <strain evidence="5 6">36-1</strain>
    </source>
</reference>
<feature type="region of interest" description="Disordered" evidence="1">
    <location>
        <begin position="1262"/>
        <end position="1344"/>
    </location>
</feature>
<dbReference type="PANTHER" id="PTHR13239:SF4">
    <property type="entry name" value="AT25231P"/>
    <property type="match status" value="1"/>
</dbReference>
<organism evidence="5 6">
    <name type="scientific">Purpureocillium lilacinum</name>
    <name type="common">Paecilomyces lilacinus</name>
    <dbReference type="NCBI Taxonomy" id="33203"/>
    <lineage>
        <taxon>Eukaryota</taxon>
        <taxon>Fungi</taxon>
        <taxon>Dikarya</taxon>
        <taxon>Ascomycota</taxon>
        <taxon>Pezizomycotina</taxon>
        <taxon>Sordariomycetes</taxon>
        <taxon>Hypocreomycetidae</taxon>
        <taxon>Hypocreales</taxon>
        <taxon>Ophiocordycipitaceae</taxon>
        <taxon>Purpureocillium</taxon>
    </lineage>
</organism>
<feature type="compositionally biased region" description="Acidic residues" evidence="1">
    <location>
        <begin position="1264"/>
        <end position="1276"/>
    </location>
</feature>
<feature type="compositionally biased region" description="Low complexity" evidence="1">
    <location>
        <begin position="36"/>
        <end position="45"/>
    </location>
</feature>
<feature type="region of interest" description="Disordered" evidence="1">
    <location>
        <begin position="613"/>
        <end position="637"/>
    </location>
</feature>
<dbReference type="SMART" id="SM01292">
    <property type="entry name" value="N1221"/>
    <property type="match status" value="1"/>
</dbReference>
<dbReference type="EMBL" id="LCWV01000011">
    <property type="protein sequence ID" value="PWI69727.1"/>
    <property type="molecule type" value="Genomic_DNA"/>
</dbReference>
<feature type="compositionally biased region" description="Basic and acidic residues" evidence="1">
    <location>
        <begin position="1305"/>
        <end position="1314"/>
    </location>
</feature>
<evidence type="ECO:0000313" key="7">
    <source>
        <dbReference type="Proteomes" id="UP001287286"/>
    </source>
</evidence>
<feature type="compositionally biased region" description="Low complexity" evidence="1">
    <location>
        <begin position="481"/>
        <end position="496"/>
    </location>
</feature>
<gene>
    <name evidence="5" type="ORF">PCL_00639</name>
    <name evidence="4" type="ORF">Purlil1_10919</name>
</gene>
<protein>
    <recommendedName>
        <fullName evidence="8">Protein required for hyphal anastomosis (HAM-2)</fullName>
    </recommendedName>
</protein>
<dbReference type="InterPro" id="IPR040185">
    <property type="entry name" value="Far11/STRP"/>
</dbReference>
<evidence type="ECO:0000313" key="5">
    <source>
        <dbReference type="EMBL" id="PWI69727.1"/>
    </source>
</evidence>
<evidence type="ECO:0000256" key="1">
    <source>
        <dbReference type="SAM" id="MobiDB-lite"/>
    </source>
</evidence>
<dbReference type="EMBL" id="JAWRVI010000060">
    <property type="protein sequence ID" value="KAK4083107.1"/>
    <property type="molecule type" value="Genomic_DNA"/>
</dbReference>
<feature type="region of interest" description="Disordered" evidence="1">
    <location>
        <begin position="203"/>
        <end position="318"/>
    </location>
</feature>
<feature type="compositionally biased region" description="Basic and acidic residues" evidence="1">
    <location>
        <begin position="406"/>
        <end position="420"/>
    </location>
</feature>
<feature type="region of interest" description="Disordered" evidence="1">
    <location>
        <begin position="1129"/>
        <end position="1175"/>
    </location>
</feature>
<evidence type="ECO:0000313" key="6">
    <source>
        <dbReference type="Proteomes" id="UP000245956"/>
    </source>
</evidence>
<reference evidence="4 7" key="4">
    <citation type="journal article" date="2024" name="Microbiol. Resour. Announc.">
        <title>Genome annotations for the ascomycete fungi Trichoderma harzianum, Trichoderma aggressivum, and Purpureocillium lilacinum.</title>
        <authorList>
            <person name="Beijen E.P.W."/>
            <person name="Ohm R.A."/>
        </authorList>
    </citation>
    <scope>NUCLEOTIDE SEQUENCE [LARGE SCALE GENOMIC DNA]</scope>
    <source>
        <strain evidence="4 7">CBS 150709</strain>
    </source>
</reference>
<dbReference type="GO" id="GO:0007010">
    <property type="term" value="P:cytoskeleton organization"/>
    <property type="evidence" value="ECO:0007669"/>
    <property type="project" value="TreeGrafter"/>
</dbReference>
<reference evidence="4" key="3">
    <citation type="submission" date="2023-11" db="EMBL/GenBank/DDBJ databases">
        <authorList>
            <person name="Beijen E."/>
            <person name="Ohm R.A."/>
        </authorList>
    </citation>
    <scope>NUCLEOTIDE SEQUENCE</scope>
    <source>
        <strain evidence="4">CBS 150709</strain>
    </source>
</reference>
<dbReference type="Pfam" id="PF07923">
    <property type="entry name" value="N1221"/>
    <property type="match status" value="1"/>
</dbReference>
<dbReference type="InterPro" id="IPR012486">
    <property type="entry name" value="Far11/STRP_N"/>
</dbReference>
<comment type="caution">
    <text evidence="5">The sequence shown here is derived from an EMBL/GenBank/DDBJ whole genome shotgun (WGS) entry which is preliminary data.</text>
</comment>
<feature type="region of interest" description="Disordered" evidence="1">
    <location>
        <begin position="886"/>
        <end position="955"/>
    </location>
</feature>
<dbReference type="Proteomes" id="UP001287286">
    <property type="component" value="Unassembled WGS sequence"/>
</dbReference>
<feature type="compositionally biased region" description="Pro residues" evidence="1">
    <location>
        <begin position="497"/>
        <end position="506"/>
    </location>
</feature>
<feature type="compositionally biased region" description="Acidic residues" evidence="1">
    <location>
        <begin position="1315"/>
        <end position="1325"/>
    </location>
</feature>
<feature type="compositionally biased region" description="Basic residues" evidence="1">
    <location>
        <begin position="232"/>
        <end position="249"/>
    </location>
</feature>
<accession>A0A2U3E5G0</accession>
<feature type="region of interest" description="Disordered" evidence="1">
    <location>
        <begin position="69"/>
        <end position="110"/>
    </location>
</feature>
<evidence type="ECO:0000313" key="4">
    <source>
        <dbReference type="EMBL" id="KAK4083107.1"/>
    </source>
</evidence>
<feature type="compositionally biased region" description="Basic and acidic residues" evidence="1">
    <location>
        <begin position="90"/>
        <end position="104"/>
    </location>
</feature>
<feature type="region of interest" description="Disordered" evidence="1">
    <location>
        <begin position="31"/>
        <end position="55"/>
    </location>
</feature>
<feature type="compositionally biased region" description="Basic residues" evidence="1">
    <location>
        <begin position="271"/>
        <end position="286"/>
    </location>
</feature>
<proteinExistence type="predicted"/>
<dbReference type="InterPro" id="IPR021819">
    <property type="entry name" value="Far11/STRP_C"/>
</dbReference>
<dbReference type="Pfam" id="PF09428">
    <property type="entry name" value="DUF2011"/>
    <property type="match status" value="1"/>
</dbReference>
<evidence type="ECO:0000259" key="3">
    <source>
        <dbReference type="SMART" id="SM01293"/>
    </source>
</evidence>
<feature type="compositionally biased region" description="Low complexity" evidence="1">
    <location>
        <begin position="528"/>
        <end position="545"/>
    </location>
</feature>
<reference evidence="5" key="1">
    <citation type="submission" date="2015-05" db="EMBL/GenBank/DDBJ databases">
        <authorList>
            <person name="Wang D.B."/>
            <person name="Wang M."/>
        </authorList>
    </citation>
    <scope>NUCLEOTIDE SEQUENCE</scope>
    <source>
        <strain evidence="5">36-1</strain>
    </source>
</reference>
<dbReference type="Proteomes" id="UP000245956">
    <property type="component" value="Unassembled WGS sequence"/>
</dbReference>
<feature type="domain" description="Far11/STRP N-terminal" evidence="2">
    <location>
        <begin position="569"/>
        <end position="887"/>
    </location>
</feature>
<dbReference type="Pfam" id="PF11882">
    <property type="entry name" value="DUF3402"/>
    <property type="match status" value="1"/>
</dbReference>
<feature type="compositionally biased region" description="Low complexity" evidence="1">
    <location>
        <begin position="459"/>
        <end position="470"/>
    </location>
</feature>
<feature type="compositionally biased region" description="Gly residues" evidence="1">
    <location>
        <begin position="617"/>
        <end position="635"/>
    </location>
</feature>
<dbReference type="SMART" id="SM01293">
    <property type="entry name" value="DUF3402"/>
    <property type="match status" value="1"/>
</dbReference>
<feature type="compositionally biased region" description="Basic and acidic residues" evidence="1">
    <location>
        <begin position="1277"/>
        <end position="1289"/>
    </location>
</feature>
<feature type="compositionally biased region" description="Basic and acidic residues" evidence="1">
    <location>
        <begin position="250"/>
        <end position="270"/>
    </location>
</feature>
<name>A0A2U3E5G0_PURLI</name>
<sequence length="1527" mass="169416">MQVKPVTFVGGIESIPVTARTQYRCRRGVRREDLNGSGDSDWSGSDGDEVDAELQARLNAQIARSLGLDVGAPSAADRPAADPKPPSSGSKKEEKGRQTETHDEVDGDEDADLGEFEFKLFSTSTAAAPKVVLEDQAANQGDGDIIRKRTAQYYLVTDIPPELRKEYEYAAVSGEDVLARSQQRSWGLEMPWKVTRIVTTRKAGDIKSAKAGAGKSRKIGDDGDGNDEEQRRRKRPGKKARIIHRMKERAKKEKQEAAKKQLADKEEHLKDKKKRLNRLKKLRRRAKEKEKKQGAGGADGGDGSDSDDGSESSSGSWTPDGWRGYCCEWGFEVHSSSWRWTASQLAAAVTTSTANGPGSSPGLSIQLCTSQTPKRGPLHHTQATTTRDNCRAALDRPRRTPELRLHSRDARPWRAHDVPRGTKLLSPPPPSQPHLPLLLHHDDGTTTTGTMNSLWPSRAAAGQDGAADPAKPTGDVADTGQVVAEQQQQPQQQVDKPPVPAPPTRPGLPRNAMQPSLPPQQGAGRGRGQLSQQQQQQLQQGQQQGPEPTDSLSLLQLRRIVAEVNRAEPVAYDFVYSDMGPHAEEIDEWFVYQFWQWVRLNAAQKAFEWHWNSTEAGDGGNGNSNGGGGSGGDGEGAARETLAWDDADHGTRARFVQAAIAGVQSNDAALRSASIGKLVYLVLGRWGDTATPNATAGEGRSIASISQLQAIKAGVECLASLEGLPVVWGALRNCFEMHWSGDIQQQASPQEAQDELMNLMTIMYIAIQEALSDPEDMSSSYNKLLELNPSLVDFMLTATSKLRWDEQSTMPHMQIFLLFWKSILLVFGGTKELEQVKMATSEMTSENSDKETITASPIDYHAFRQEITSKYPAYVPPQPLIPLEADNNSLLPPLPHQSARNNASNGILPAPAHAQGGGASILHQPVHIATPAPSPPPSPGVGGKGGKKQNYQTNQNFPFMYPPLDATSNSAGGKGMIGIHEALVSRRWEGSDIPASILEAGELFSSRVRMTRATRQLWDERERFLKFERGWEVEDDDDEIEGLSLDELSLEEREVLKGLKEEERKERAHPPDEEVDFGPHPDRLSERDRQRLVAVEKFYKEALPHLQSLVIVLLRPILVNVTAIVTQQQSAQVPNGMAGRGANPGLNGGHAAQRSPEAAGQIPHAEEPEPSPEEIDAARTREITSKAMTAILLLLLKWLRVSHVLKFEYLTQLLLDSNYVPLVLKLFAHQDIQQVVDSKMDRVENSFFQFCNLRSKFKDKVESDIEGEEDEEEAEAEAEHEGNEPRPGEESDDSAAPPPIKRRRSPEEGNKEAPGEEEEEDEGAGSDDQASTRPEVDELGYPVNPLPAEPITDFSRRNFFSLINYLRVMQKMCKNKAHRNLLLVQYKSSTILRKSLRVPQEELRLYTLKLFKNQVPYCGRKWRQSNMRVITAVYLHCRPELRDEWLAGSDVDAEVEGALPQEQALRSLTHWRNVRRYPDKIAPEIRVAMREEQDFFTRELERLDVNWPDMGSNDGMSEMDHVEGWPS</sequence>
<evidence type="ECO:0008006" key="8">
    <source>
        <dbReference type="Google" id="ProtNLM"/>
    </source>
</evidence>
<keyword evidence="7" id="KW-1185">Reference proteome</keyword>
<dbReference type="GO" id="GO:0005829">
    <property type="term" value="C:cytosol"/>
    <property type="evidence" value="ECO:0007669"/>
    <property type="project" value="TreeGrafter"/>
</dbReference>
<dbReference type="PANTHER" id="PTHR13239">
    <property type="entry name" value="PROTEIN REQUIRED FOR HYPHAL ANASTOMOSIS HAM-2"/>
    <property type="match status" value="1"/>
</dbReference>
<feature type="compositionally biased region" description="Polar residues" evidence="1">
    <location>
        <begin position="445"/>
        <end position="455"/>
    </location>
</feature>